<evidence type="ECO:0000313" key="9">
    <source>
        <dbReference type="Ensembl" id="ENSNMLP00000016645.1"/>
    </source>
</evidence>
<keyword evidence="4" id="KW-0234">DNA repair</keyword>
<dbReference type="InterPro" id="IPR008984">
    <property type="entry name" value="SMAD_FHA_dom_sf"/>
</dbReference>
<feature type="compositionally biased region" description="Acidic residues" evidence="6">
    <location>
        <begin position="105"/>
        <end position="132"/>
    </location>
</feature>
<reference evidence="9" key="1">
    <citation type="submission" date="2025-08" db="UniProtKB">
        <authorList>
            <consortium name="Ensembl"/>
        </authorList>
    </citation>
    <scope>IDENTIFICATION</scope>
</reference>
<keyword evidence="5" id="KW-0539">Nucleus</keyword>
<keyword evidence="2" id="KW-0227">DNA damage</keyword>
<dbReference type="GO" id="GO:0008408">
    <property type="term" value="F:3'-5' exonuclease activity"/>
    <property type="evidence" value="ECO:0007669"/>
    <property type="project" value="InterPro"/>
</dbReference>
<comment type="subcellular location">
    <subcellularLocation>
        <location evidence="1">Nucleus</location>
    </subcellularLocation>
</comment>
<evidence type="ECO:0000256" key="7">
    <source>
        <dbReference type="SAM" id="SignalP"/>
    </source>
</evidence>
<reference evidence="9" key="2">
    <citation type="submission" date="2025-09" db="UniProtKB">
        <authorList>
            <consortium name="Ensembl"/>
        </authorList>
    </citation>
    <scope>IDENTIFICATION</scope>
</reference>
<proteinExistence type="predicted"/>
<evidence type="ECO:0000256" key="1">
    <source>
        <dbReference type="ARBA" id="ARBA00004123"/>
    </source>
</evidence>
<dbReference type="GO" id="GO:0005634">
    <property type="term" value="C:nucleus"/>
    <property type="evidence" value="ECO:0007669"/>
    <property type="project" value="UniProtKB-SubCell"/>
</dbReference>
<dbReference type="PANTHER" id="PTHR21315:SF2">
    <property type="entry name" value="APRATAXIN AND PNK-LIKE FACTOR"/>
    <property type="match status" value="1"/>
</dbReference>
<evidence type="ECO:0000256" key="4">
    <source>
        <dbReference type="ARBA" id="ARBA00023204"/>
    </source>
</evidence>
<feature type="chain" id="PRO_5034250421" evidence="7">
    <location>
        <begin position="17"/>
        <end position="143"/>
    </location>
</feature>
<dbReference type="Pfam" id="PF17913">
    <property type="entry name" value="FHA_2"/>
    <property type="match status" value="1"/>
</dbReference>
<dbReference type="Proteomes" id="UP000694523">
    <property type="component" value="Unplaced"/>
</dbReference>
<protein>
    <submittedName>
        <fullName evidence="9">Zgc:165656</fullName>
    </submittedName>
</protein>
<accession>A0A8C6T803</accession>
<feature type="region of interest" description="Disordered" evidence="6">
    <location>
        <begin position="99"/>
        <end position="143"/>
    </location>
</feature>
<evidence type="ECO:0000256" key="2">
    <source>
        <dbReference type="ARBA" id="ARBA00022763"/>
    </source>
</evidence>
<keyword evidence="7" id="KW-0732">Signal</keyword>
<dbReference type="InterPro" id="IPR039253">
    <property type="entry name" value="APLF"/>
</dbReference>
<name>A0A8C6T803_9GOBI</name>
<evidence type="ECO:0000259" key="8">
    <source>
        <dbReference type="Pfam" id="PF17913"/>
    </source>
</evidence>
<organism evidence="9 10">
    <name type="scientific">Neogobius melanostomus</name>
    <name type="common">round goby</name>
    <dbReference type="NCBI Taxonomy" id="47308"/>
    <lineage>
        <taxon>Eukaryota</taxon>
        <taxon>Metazoa</taxon>
        <taxon>Chordata</taxon>
        <taxon>Craniata</taxon>
        <taxon>Vertebrata</taxon>
        <taxon>Euteleostomi</taxon>
        <taxon>Actinopterygii</taxon>
        <taxon>Neopterygii</taxon>
        <taxon>Teleostei</taxon>
        <taxon>Neoteleostei</taxon>
        <taxon>Acanthomorphata</taxon>
        <taxon>Gobiaria</taxon>
        <taxon>Gobiiformes</taxon>
        <taxon>Gobioidei</taxon>
        <taxon>Gobiidae</taxon>
        <taxon>Benthophilinae</taxon>
        <taxon>Neogobiini</taxon>
        <taxon>Neogobius</taxon>
    </lineage>
</organism>
<dbReference type="InterPro" id="IPR041388">
    <property type="entry name" value="FHA_2"/>
</dbReference>
<feature type="signal peptide" evidence="7">
    <location>
        <begin position="1"/>
        <end position="16"/>
    </location>
</feature>
<dbReference type="AlphaFoldDB" id="A0A8C6T803"/>
<dbReference type="SUPFAM" id="SSF49879">
    <property type="entry name" value="SMAD/FHA domain"/>
    <property type="match status" value="1"/>
</dbReference>
<dbReference type="FunFam" id="2.60.200.20:FF:000061">
    <property type="entry name" value="Zgc:165656 protein"/>
    <property type="match status" value="1"/>
</dbReference>
<dbReference type="Gene3D" id="2.60.200.20">
    <property type="match status" value="1"/>
</dbReference>
<sequence>LPRIITFLLPVSGGAAVPVPPGETVLGRGPLLGISDKRVSRNHALLQNKDGRLRLKSTHVNPVFLQSGSDSAPRPLTRDQWAELQPGDTLSLLPGQFCYRLTGGEEPDQGPDQELDQEPDQGLDQDQEEPERDQEPNLPDFST</sequence>
<feature type="domain" description="PNK FHA" evidence="8">
    <location>
        <begin position="18"/>
        <end position="47"/>
    </location>
</feature>
<keyword evidence="3" id="KW-0378">Hydrolase</keyword>
<evidence type="ECO:0000313" key="10">
    <source>
        <dbReference type="Proteomes" id="UP000694523"/>
    </source>
</evidence>
<evidence type="ECO:0000256" key="5">
    <source>
        <dbReference type="ARBA" id="ARBA00023242"/>
    </source>
</evidence>
<keyword evidence="10" id="KW-1185">Reference proteome</keyword>
<dbReference type="PANTHER" id="PTHR21315">
    <property type="entry name" value="APRATAXIN AND PNK-LIKE FACTOR-RELATED"/>
    <property type="match status" value="1"/>
</dbReference>
<evidence type="ECO:0000256" key="3">
    <source>
        <dbReference type="ARBA" id="ARBA00022801"/>
    </source>
</evidence>
<evidence type="ECO:0000256" key="6">
    <source>
        <dbReference type="SAM" id="MobiDB-lite"/>
    </source>
</evidence>
<dbReference type="GO" id="GO:0035861">
    <property type="term" value="C:site of double-strand break"/>
    <property type="evidence" value="ECO:0007669"/>
    <property type="project" value="TreeGrafter"/>
</dbReference>
<dbReference type="Ensembl" id="ENSNMLT00000018743.1">
    <property type="protein sequence ID" value="ENSNMLP00000016645.1"/>
    <property type="gene ID" value="ENSNMLG00000011061.1"/>
</dbReference>
<dbReference type="GO" id="GO:0003906">
    <property type="term" value="F:DNA-(apurinic or apyrimidinic site) endonuclease activity"/>
    <property type="evidence" value="ECO:0007669"/>
    <property type="project" value="InterPro"/>
</dbReference>
<dbReference type="GO" id="GO:0006302">
    <property type="term" value="P:double-strand break repair"/>
    <property type="evidence" value="ECO:0007669"/>
    <property type="project" value="InterPro"/>
</dbReference>